<protein>
    <submittedName>
        <fullName evidence="2">Uncharacterized protein</fullName>
    </submittedName>
</protein>
<accession>A0A166VEA4</accession>
<keyword evidence="3" id="KW-1185">Reference proteome</keyword>
<proteinExistence type="predicted"/>
<dbReference type="EMBL" id="LFIV01000032">
    <property type="protein sequence ID" value="KZL74479.1"/>
    <property type="molecule type" value="Genomic_DNA"/>
</dbReference>
<comment type="caution">
    <text evidence="2">The sequence shown here is derived from an EMBL/GenBank/DDBJ whole genome shotgun (WGS) entry which is preliminary data.</text>
</comment>
<reference evidence="2 3" key="1">
    <citation type="submission" date="2015-06" db="EMBL/GenBank/DDBJ databases">
        <title>Survival trade-offs in plant roots during colonization by closely related pathogenic and mutualistic fungi.</title>
        <authorList>
            <person name="Hacquard S."/>
            <person name="Kracher B."/>
            <person name="Hiruma K."/>
            <person name="Weinman A."/>
            <person name="Muench P."/>
            <person name="Garrido Oter R."/>
            <person name="Ver Loren van Themaat E."/>
            <person name="Dallerey J.-F."/>
            <person name="Damm U."/>
            <person name="Henrissat B."/>
            <person name="Lespinet O."/>
            <person name="Thon M."/>
            <person name="Kemen E."/>
            <person name="McHardy A.C."/>
            <person name="Schulze-Lefert P."/>
            <person name="O'Connell R.J."/>
        </authorList>
    </citation>
    <scope>NUCLEOTIDE SEQUENCE [LARGE SCALE GENOMIC DNA]</scope>
    <source>
        <strain evidence="2 3">0861</strain>
    </source>
</reference>
<feature type="region of interest" description="Disordered" evidence="1">
    <location>
        <begin position="397"/>
        <end position="429"/>
    </location>
</feature>
<organism evidence="2 3">
    <name type="scientific">Colletotrichum tofieldiae</name>
    <dbReference type="NCBI Taxonomy" id="708197"/>
    <lineage>
        <taxon>Eukaryota</taxon>
        <taxon>Fungi</taxon>
        <taxon>Dikarya</taxon>
        <taxon>Ascomycota</taxon>
        <taxon>Pezizomycotina</taxon>
        <taxon>Sordariomycetes</taxon>
        <taxon>Hypocreomycetidae</taxon>
        <taxon>Glomerellales</taxon>
        <taxon>Glomerellaceae</taxon>
        <taxon>Colletotrichum</taxon>
        <taxon>Colletotrichum spaethianum species complex</taxon>
    </lineage>
</organism>
<dbReference type="AlphaFoldDB" id="A0A166VEA4"/>
<gene>
    <name evidence="2" type="ORF">CT0861_04291</name>
</gene>
<dbReference type="Proteomes" id="UP000076552">
    <property type="component" value="Unassembled WGS sequence"/>
</dbReference>
<evidence type="ECO:0000313" key="3">
    <source>
        <dbReference type="Proteomes" id="UP000076552"/>
    </source>
</evidence>
<feature type="region of interest" description="Disordered" evidence="1">
    <location>
        <begin position="72"/>
        <end position="105"/>
    </location>
</feature>
<evidence type="ECO:0000256" key="1">
    <source>
        <dbReference type="SAM" id="MobiDB-lite"/>
    </source>
</evidence>
<sequence>MSDNTSPDPHDGSVAVLARQNEISTGGIMTTASSRHITTAATGVQSDQEANSNCHIYVNGHLNWNQTLQHAENVSTTDARDRRPYSVSPTTPVPRHNTETMLDPLSPRVGNQAMFPLCAEDDRLSPLAEVFEFLNNPTPTTLKEYKSSFDIVANKINSSYKSILSQLKRIRRSKATQKRLRSDVMTQRDEYAVISSALVKTLDNLSPPTNTPENSLFVVCSKIYAAIKEICSQLCQVQLAIRRIGSKSENRSVPAETQKAELQAAITDLSLKLDDFKRHARRVIRDKSPPKPTTQEASDVEMKNIQKLSIEGQVSTLLHQCLCQACSERCHPTHYAYLSLEPEHGNGKPSEKPGDPEQVTWRCHMAFKSTVTKKTSLIWLRVESSLVRTETSSDDISETRDANLEAVSGSSEYSETLIPNPKKRRAESMAVGSSHKALKTEMGQSARRVSAPAPPTSLDRGFQVCPEVFGQHDIPDSFIMNMVDNSGTDHHLFCLPKDERPVTSDKSGEPIALSDILGSRRSKFWIIRISRLIAEAVLRFDLKDSDPSPENSVVFYKSAEHDLAPFLERVIKKPTAISYAVDDGEHSSGTRSALLLNLAQILLQLGLIGLPTPEKLRGIPQNESERRSYISEKAPSTCINMGDAYSQVILSCVEFSAWEKHMYGNEKFKEQYYRSIVKPLKGMEDALLSYQLNMK</sequence>
<evidence type="ECO:0000313" key="2">
    <source>
        <dbReference type="EMBL" id="KZL74479.1"/>
    </source>
</evidence>
<name>A0A166VEA4_9PEZI</name>